<evidence type="ECO:0000256" key="4">
    <source>
        <dbReference type="RuleBase" id="RU361262"/>
    </source>
</evidence>
<dbReference type="GO" id="GO:0016042">
    <property type="term" value="P:lipid catabolic process"/>
    <property type="evidence" value="ECO:0007669"/>
    <property type="project" value="UniProtKB-KW"/>
</dbReference>
<keyword evidence="4" id="KW-0442">Lipid degradation</keyword>
<dbReference type="Gene3D" id="3.40.1090.10">
    <property type="entry name" value="Cytosolic phospholipase A2 catalytic domain"/>
    <property type="match status" value="1"/>
</dbReference>
<dbReference type="EC" id="3.1.1.-" evidence="4"/>
<dbReference type="PROSITE" id="PS51635">
    <property type="entry name" value="PNPLA"/>
    <property type="match status" value="1"/>
</dbReference>
<name>A0A822Z742_NELNU</name>
<protein>
    <recommendedName>
        <fullName evidence="4">Patatin</fullName>
        <ecNumber evidence="4">3.1.1.-</ecNumber>
    </recommendedName>
</protein>
<evidence type="ECO:0000259" key="5">
    <source>
        <dbReference type="PROSITE" id="PS51635"/>
    </source>
</evidence>
<dbReference type="GO" id="GO:0016787">
    <property type="term" value="F:hydrolase activity"/>
    <property type="evidence" value="ECO:0007669"/>
    <property type="project" value="UniProtKB-KW"/>
</dbReference>
<evidence type="ECO:0000256" key="1">
    <source>
        <dbReference type="ARBA" id="ARBA00010240"/>
    </source>
</evidence>
<comment type="domain">
    <text evidence="4">The nitrogen atoms of the two glycine residues in the GGXR motif define the oxyanion hole, and stabilize the oxyanion that forms during the nucleophilic attack by the catalytic serine during substrate cleavage.</text>
</comment>
<evidence type="ECO:0000313" key="7">
    <source>
        <dbReference type="Proteomes" id="UP000607653"/>
    </source>
</evidence>
<keyword evidence="7" id="KW-1185">Reference proteome</keyword>
<feature type="short sequence motif" description="GXGXXG" evidence="3">
    <location>
        <begin position="25"/>
        <end position="30"/>
    </location>
</feature>
<dbReference type="InterPro" id="IPR016035">
    <property type="entry name" value="Acyl_Trfase/lysoPLipase"/>
</dbReference>
<evidence type="ECO:0000256" key="3">
    <source>
        <dbReference type="PROSITE-ProRule" id="PRU01161"/>
    </source>
</evidence>
<dbReference type="AlphaFoldDB" id="A0A822Z742"/>
<gene>
    <name evidence="6" type="ORF">HUJ06_013588</name>
</gene>
<dbReference type="Pfam" id="PF01734">
    <property type="entry name" value="Patatin"/>
    <property type="match status" value="1"/>
</dbReference>
<comment type="similarity">
    <text evidence="1 4">Belongs to the patatin family.</text>
</comment>
<dbReference type="InterPro" id="IPR002641">
    <property type="entry name" value="PNPLA_dom"/>
</dbReference>
<reference evidence="6 7" key="1">
    <citation type="journal article" date="2020" name="Mol. Biol. Evol.">
        <title>Distinct Expression and Methylation Patterns for Genes with Different Fates following a Single Whole-Genome Duplication in Flowering Plants.</title>
        <authorList>
            <person name="Shi T."/>
            <person name="Rahmani R.S."/>
            <person name="Gugger P.F."/>
            <person name="Wang M."/>
            <person name="Li H."/>
            <person name="Zhang Y."/>
            <person name="Li Z."/>
            <person name="Wang Q."/>
            <person name="Van de Peer Y."/>
            <person name="Marchal K."/>
            <person name="Chen J."/>
        </authorList>
    </citation>
    <scope>NUCLEOTIDE SEQUENCE [LARGE SCALE GENOMIC DNA]</scope>
    <source>
        <tissue evidence="6">Leaf</tissue>
    </source>
</reference>
<evidence type="ECO:0000256" key="2">
    <source>
        <dbReference type="ARBA" id="ARBA00023098"/>
    </source>
</evidence>
<dbReference type="PANTHER" id="PTHR32176:SF109">
    <property type="entry name" value="PATATIN-LIKE PROTEIN 2"/>
    <property type="match status" value="1"/>
</dbReference>
<comment type="caution">
    <text evidence="6">The sequence shown here is derived from an EMBL/GenBank/DDBJ whole genome shotgun (WGS) entry which is preliminary data.</text>
</comment>
<accession>A0A822Z742</accession>
<dbReference type="PANTHER" id="PTHR32176">
    <property type="entry name" value="XYLOSE ISOMERASE"/>
    <property type="match status" value="1"/>
</dbReference>
<keyword evidence="4" id="KW-0378">Hydrolase</keyword>
<feature type="domain" description="PNPLA" evidence="5">
    <location>
        <begin position="21"/>
        <end position="220"/>
    </location>
</feature>
<feature type="short sequence motif" description="GXSXG" evidence="3">
    <location>
        <begin position="63"/>
        <end position="67"/>
    </location>
</feature>
<comment type="caution">
    <text evidence="3">Lacks conserved residue(s) required for the propagation of feature annotation.</text>
</comment>
<dbReference type="SUPFAM" id="SSF52151">
    <property type="entry name" value="FabD/lysophospholipase-like"/>
    <property type="match status" value="1"/>
</dbReference>
<proteinExistence type="inferred from homology"/>
<sequence>MAAKPGAPLQPPKAGDLITVLSIDGGGVRGIIPAVILQFLEEKLQEMDGKEARIADYFDVVAGTSTGGLITAMLTVREDQLDCPKFAAKEIKDFYLNHCPKIFPQFRLFPLGKYIKAIFGPMYNGKYLRQIVDKNLGDIKLRQTCTNVVIPTFDMKILQPIIFTSFDRQCKNDGKSVENPHLDVKLKDICIANSAAPVFLPPHHFIHNGSETNTPKKKWNIFKLIDSFFSWVCLISSHSKDSKE</sequence>
<dbReference type="EMBL" id="DUZY01000005">
    <property type="protein sequence ID" value="DAD39265.1"/>
    <property type="molecule type" value="Genomic_DNA"/>
</dbReference>
<comment type="function">
    <text evidence="4">Lipolytic acyl hydrolase (LAH).</text>
</comment>
<dbReference type="Proteomes" id="UP000607653">
    <property type="component" value="Unassembled WGS sequence"/>
</dbReference>
<keyword evidence="2 4" id="KW-0443">Lipid metabolism</keyword>
<organism evidence="6 7">
    <name type="scientific">Nelumbo nucifera</name>
    <name type="common">Sacred lotus</name>
    <dbReference type="NCBI Taxonomy" id="4432"/>
    <lineage>
        <taxon>Eukaryota</taxon>
        <taxon>Viridiplantae</taxon>
        <taxon>Streptophyta</taxon>
        <taxon>Embryophyta</taxon>
        <taxon>Tracheophyta</taxon>
        <taxon>Spermatophyta</taxon>
        <taxon>Magnoliopsida</taxon>
        <taxon>Proteales</taxon>
        <taxon>Nelumbonaceae</taxon>
        <taxon>Nelumbo</taxon>
    </lineage>
</organism>
<evidence type="ECO:0000313" key="6">
    <source>
        <dbReference type="EMBL" id="DAD39265.1"/>
    </source>
</evidence>